<proteinExistence type="predicted"/>
<dbReference type="Gene3D" id="3.40.1580.10">
    <property type="entry name" value="SMI1/KNR4-like"/>
    <property type="match status" value="1"/>
</dbReference>
<feature type="domain" description="Knr4/Smi1-like" evidence="5">
    <location>
        <begin position="268"/>
        <end position="403"/>
    </location>
</feature>
<evidence type="ECO:0000259" key="5">
    <source>
        <dbReference type="SMART" id="SM00860"/>
    </source>
</evidence>
<dbReference type="Pfam" id="PF13419">
    <property type="entry name" value="HAD_2"/>
    <property type="match status" value="1"/>
</dbReference>
<dbReference type="PRINTS" id="PR00413">
    <property type="entry name" value="HADHALOGNASE"/>
</dbReference>
<dbReference type="SMART" id="SM00860">
    <property type="entry name" value="SMI1_KNR4"/>
    <property type="match status" value="1"/>
</dbReference>
<dbReference type="SUPFAM" id="SSF160631">
    <property type="entry name" value="SMI1/KNR4-like"/>
    <property type="match status" value="1"/>
</dbReference>
<evidence type="ECO:0000256" key="4">
    <source>
        <dbReference type="ARBA" id="ARBA00022842"/>
    </source>
</evidence>
<dbReference type="SFLD" id="SFLDG01129">
    <property type="entry name" value="C1.5:_HAD__Beta-PGM__Phosphata"/>
    <property type="match status" value="1"/>
</dbReference>
<dbReference type="SUPFAM" id="SSF56784">
    <property type="entry name" value="HAD-like"/>
    <property type="match status" value="1"/>
</dbReference>
<dbReference type="Pfam" id="PF09346">
    <property type="entry name" value="SMI1_KNR4"/>
    <property type="match status" value="1"/>
</dbReference>
<dbReference type="Gene3D" id="3.40.50.1000">
    <property type="entry name" value="HAD superfamily/HAD-like"/>
    <property type="match status" value="1"/>
</dbReference>
<name>A0A7W5GDP0_9BACL</name>
<organism evidence="6 7">
    <name type="scientific">Paenibacillus endophyticus</name>
    <dbReference type="NCBI Taxonomy" id="1294268"/>
    <lineage>
        <taxon>Bacteria</taxon>
        <taxon>Bacillati</taxon>
        <taxon>Bacillota</taxon>
        <taxon>Bacilli</taxon>
        <taxon>Bacillales</taxon>
        <taxon>Paenibacillaceae</taxon>
        <taxon>Paenibacillus</taxon>
    </lineage>
</organism>
<dbReference type="InterPro" id="IPR037883">
    <property type="entry name" value="Knr4/Smi1-like_sf"/>
</dbReference>
<dbReference type="NCBIfam" id="TIGR01509">
    <property type="entry name" value="HAD-SF-IA-v3"/>
    <property type="match status" value="1"/>
</dbReference>
<keyword evidence="3 6" id="KW-0378">Hydrolase</keyword>
<dbReference type="InterPro" id="IPR023214">
    <property type="entry name" value="HAD_sf"/>
</dbReference>
<evidence type="ECO:0000313" key="6">
    <source>
        <dbReference type="EMBL" id="MBB3155277.1"/>
    </source>
</evidence>
<keyword evidence="2" id="KW-0479">Metal-binding</keyword>
<dbReference type="InterPro" id="IPR006439">
    <property type="entry name" value="HAD-SF_hydro_IA"/>
</dbReference>
<dbReference type="GO" id="GO:0046872">
    <property type="term" value="F:metal ion binding"/>
    <property type="evidence" value="ECO:0007669"/>
    <property type="project" value="UniProtKB-KW"/>
</dbReference>
<dbReference type="InterPro" id="IPR036412">
    <property type="entry name" value="HAD-like_sf"/>
</dbReference>
<dbReference type="EMBL" id="JACHXW010000023">
    <property type="protein sequence ID" value="MBB3155277.1"/>
    <property type="molecule type" value="Genomic_DNA"/>
</dbReference>
<dbReference type="InterPro" id="IPR051400">
    <property type="entry name" value="HAD-like_hydrolase"/>
</dbReference>
<dbReference type="NCBIfam" id="TIGR01549">
    <property type="entry name" value="HAD-SF-IA-v1"/>
    <property type="match status" value="1"/>
</dbReference>
<dbReference type="PANTHER" id="PTHR46470">
    <property type="entry name" value="N-ACYLNEURAMINATE-9-PHOSPHATASE"/>
    <property type="match status" value="1"/>
</dbReference>
<dbReference type="AlphaFoldDB" id="A0A7W5GDP0"/>
<comment type="caution">
    <text evidence="6">The sequence shown here is derived from an EMBL/GenBank/DDBJ whole genome shotgun (WGS) entry which is preliminary data.</text>
</comment>
<dbReference type="SFLD" id="SFLDS00003">
    <property type="entry name" value="Haloacid_Dehalogenase"/>
    <property type="match status" value="1"/>
</dbReference>
<dbReference type="Proteomes" id="UP000518605">
    <property type="component" value="Unassembled WGS sequence"/>
</dbReference>
<evidence type="ECO:0000313" key="7">
    <source>
        <dbReference type="Proteomes" id="UP000518605"/>
    </source>
</evidence>
<evidence type="ECO:0000256" key="1">
    <source>
        <dbReference type="ARBA" id="ARBA00001946"/>
    </source>
</evidence>
<gene>
    <name evidence="6" type="ORF">FHS16_005385</name>
</gene>
<reference evidence="6 7" key="1">
    <citation type="submission" date="2020-08" db="EMBL/GenBank/DDBJ databases">
        <title>Genomic Encyclopedia of Type Strains, Phase III (KMG-III): the genomes of soil and plant-associated and newly described type strains.</title>
        <authorList>
            <person name="Whitman W."/>
        </authorList>
    </citation>
    <scope>NUCLEOTIDE SEQUENCE [LARGE SCALE GENOMIC DNA]</scope>
    <source>
        <strain evidence="6 7">CECT 8234</strain>
    </source>
</reference>
<dbReference type="GO" id="GO:0044281">
    <property type="term" value="P:small molecule metabolic process"/>
    <property type="evidence" value="ECO:0007669"/>
    <property type="project" value="UniProtKB-ARBA"/>
</dbReference>
<dbReference type="PANTHER" id="PTHR46470:SF2">
    <property type="entry name" value="GLYCERALDEHYDE 3-PHOSPHATE PHOSPHATASE"/>
    <property type="match status" value="1"/>
</dbReference>
<protein>
    <submittedName>
        <fullName evidence="6">HAD superfamily hydrolase (TIGR01509 family)</fullName>
    </submittedName>
</protein>
<keyword evidence="4" id="KW-0460">Magnesium</keyword>
<evidence type="ECO:0000256" key="2">
    <source>
        <dbReference type="ARBA" id="ARBA00022723"/>
    </source>
</evidence>
<dbReference type="InterPro" id="IPR018958">
    <property type="entry name" value="Knr4/Smi1-like_dom"/>
</dbReference>
<dbReference type="GO" id="GO:0016791">
    <property type="term" value="F:phosphatase activity"/>
    <property type="evidence" value="ECO:0007669"/>
    <property type="project" value="TreeGrafter"/>
</dbReference>
<evidence type="ECO:0000256" key="3">
    <source>
        <dbReference type="ARBA" id="ARBA00022801"/>
    </source>
</evidence>
<accession>A0A7W5GDP0</accession>
<keyword evidence="7" id="KW-1185">Reference proteome</keyword>
<comment type="cofactor">
    <cofactor evidence="1">
        <name>Mg(2+)</name>
        <dbReference type="ChEBI" id="CHEBI:18420"/>
    </cofactor>
</comment>
<sequence>MDKIDTVIFDLDQTLFDKNLSLLGFANYQYEQFGLNRFIPVKREFIEKFTELNNVVMPKEEVYAKLIGMFHIDKSLYAELLNDLNTNFHLHSVGFPGLHEMLGTLKQQGYKLGLITNGRDFYQRNKISALGISDYFSVIVTSGAIHIKKPDHAIFQIALNDLDSSYERTVFIGDSIMADIIPAKELGMFAILKSKDESHTEPDAICDNLMDLPNVINRICGLRNRKETFKEREANVMTNQADRLWERIVDRSSDLDANGKESLHLQPGARDEDFQLIEHTLGITLPESFKSFYRIHNGQDGGVGIRSFVRNLTLSPISEIIDNWNFLQEEFDPDDLEMSIDSEIKPFLWNAKWIPIAGNGGGDYLCMDTDPAEAGVVGQVLYFWHDWGNRSVEGKSLFEFIESCLQEER</sequence>
<dbReference type="InterPro" id="IPR041492">
    <property type="entry name" value="HAD_2"/>
</dbReference>
<dbReference type="Gene3D" id="1.10.150.520">
    <property type="match status" value="1"/>
</dbReference>